<keyword evidence="3" id="KW-1185">Reference proteome</keyword>
<dbReference type="AlphaFoldDB" id="A0A839H978"/>
<proteinExistence type="predicted"/>
<reference evidence="2 3" key="1">
    <citation type="journal article" date="2020" name="Arch. Microbiol.">
        <title>The genome sequence of the giant phototrophic gammaproteobacterium Thiospirillum jenense gives insight into its physiological properties and phylogenetic relationships.</title>
        <authorList>
            <person name="Imhoff J.F."/>
            <person name="Meyer T.E."/>
            <person name="Kyndt J.A."/>
        </authorList>
    </citation>
    <scope>NUCLEOTIDE SEQUENCE [LARGE SCALE GENOMIC DNA]</scope>
    <source>
        <strain evidence="2 3">DSM 216</strain>
    </source>
</reference>
<comment type="caution">
    <text evidence="2">The sequence shown here is derived from an EMBL/GenBank/DDBJ whole genome shotgun (WGS) entry which is preliminary data.</text>
</comment>
<evidence type="ECO:0000259" key="1">
    <source>
        <dbReference type="PROSITE" id="PS51750"/>
    </source>
</evidence>
<dbReference type="SMART" id="SM01040">
    <property type="entry name" value="Bro-N"/>
    <property type="match status" value="1"/>
</dbReference>
<sequence length="269" mass="30244">MSNQIIPFFFPESDGIQREVRVIMRDGEPWFVLRDLLVAMGSKTTTTNALSSIKQGLDEGYSNEIPLETVGGVQQIIVVAEPAATYLVARSNTEQGRKLNRFIHIEVLPSIRKTGHYNHQPNTNSIIIKVEEAQTSFACFYSVGKLCGFENNLLILSANQATFKITGINLLELMDCTHLIASKQEALLVVSDIALRLDCKKREVNPLLMSAGLEIACRDHKNRLYYELTPLGQQFGVYLDTGKRHQDGTPVRQIKWHTSIIEFLQTSVH</sequence>
<dbReference type="Proteomes" id="UP000548632">
    <property type="component" value="Unassembled WGS sequence"/>
</dbReference>
<feature type="domain" description="Bro-N" evidence="1">
    <location>
        <begin position="13"/>
        <end position="115"/>
    </location>
</feature>
<dbReference type="RefSeq" id="WP_182583518.1">
    <property type="nucleotide sequence ID" value="NZ_JABVCQ010000011.1"/>
</dbReference>
<protein>
    <recommendedName>
        <fullName evidence="1">Bro-N domain-containing protein</fullName>
    </recommendedName>
</protein>
<evidence type="ECO:0000313" key="3">
    <source>
        <dbReference type="Proteomes" id="UP000548632"/>
    </source>
</evidence>
<dbReference type="PROSITE" id="PS51750">
    <property type="entry name" value="BRO_N"/>
    <property type="match status" value="1"/>
</dbReference>
<evidence type="ECO:0000313" key="2">
    <source>
        <dbReference type="EMBL" id="MBB1125885.1"/>
    </source>
</evidence>
<accession>A0A839H978</accession>
<dbReference type="EMBL" id="JABVCQ010000011">
    <property type="protein sequence ID" value="MBB1125885.1"/>
    <property type="molecule type" value="Genomic_DNA"/>
</dbReference>
<organism evidence="2 3">
    <name type="scientific">Thiospirillum jenense</name>
    <dbReference type="NCBI Taxonomy" id="1653858"/>
    <lineage>
        <taxon>Bacteria</taxon>
        <taxon>Pseudomonadati</taxon>
        <taxon>Pseudomonadota</taxon>
        <taxon>Gammaproteobacteria</taxon>
        <taxon>Chromatiales</taxon>
        <taxon>Chromatiaceae</taxon>
        <taxon>Thiospirillum</taxon>
    </lineage>
</organism>
<name>A0A839H978_9GAMM</name>
<dbReference type="Pfam" id="PF02498">
    <property type="entry name" value="Bro-N"/>
    <property type="match status" value="1"/>
</dbReference>
<gene>
    <name evidence="2" type="ORF">HUK38_06515</name>
</gene>
<dbReference type="InterPro" id="IPR003497">
    <property type="entry name" value="BRO_N_domain"/>
</dbReference>